<reference evidence="1 2" key="1">
    <citation type="submission" date="2021-01" db="EMBL/GenBank/DDBJ databases">
        <title>Whole genome shotgun sequence of Catellatospora chokoriensis NBRC 107358.</title>
        <authorList>
            <person name="Komaki H."/>
            <person name="Tamura T."/>
        </authorList>
    </citation>
    <scope>NUCLEOTIDE SEQUENCE [LARGE SCALE GENOMIC DNA]</scope>
    <source>
        <strain evidence="1 2">NBRC 107358</strain>
    </source>
</reference>
<comment type="caution">
    <text evidence="1">The sequence shown here is derived from an EMBL/GenBank/DDBJ whole genome shotgun (WGS) entry which is preliminary data.</text>
</comment>
<name>A0A8J3NVQ9_9ACTN</name>
<dbReference type="Proteomes" id="UP000619293">
    <property type="component" value="Unassembled WGS sequence"/>
</dbReference>
<dbReference type="EMBL" id="BONG01000087">
    <property type="protein sequence ID" value="GIF94227.1"/>
    <property type="molecule type" value="Genomic_DNA"/>
</dbReference>
<sequence>MPVRGRREPRAACPVPVYIAAVVHEFPTPEVLAAFGARAKAVPLPGGQGRTWRAGEIVLKPCGLAAEAAWVAETLTQVSDTTRFRVARPVRAADGLWVAYGWQAWWLTPGNPDARRWDEVLAAGEAFHEALAGLARPRFLDHRDDPWTYGDRLAWEELPLQGGEVMAELLEPLALARRPVELPPQAVHGDLLGNVMFADGLAPAVIDWPVYYRPASWALAVAVIDALTWHGAPAALAARRADRPEWNQMLIRALMYRIATNEGCRRAGMPVRERADSYRPVVDLVLRR</sequence>
<keyword evidence="2" id="KW-1185">Reference proteome</keyword>
<organism evidence="1 2">
    <name type="scientific">Catellatospora chokoriensis</name>
    <dbReference type="NCBI Taxonomy" id="310353"/>
    <lineage>
        <taxon>Bacteria</taxon>
        <taxon>Bacillati</taxon>
        <taxon>Actinomycetota</taxon>
        <taxon>Actinomycetes</taxon>
        <taxon>Micromonosporales</taxon>
        <taxon>Micromonosporaceae</taxon>
        <taxon>Catellatospora</taxon>
    </lineage>
</organism>
<gene>
    <name evidence="1" type="ORF">Cch02nite_76710</name>
</gene>
<evidence type="ECO:0000313" key="1">
    <source>
        <dbReference type="EMBL" id="GIF94227.1"/>
    </source>
</evidence>
<dbReference type="SUPFAM" id="SSF56112">
    <property type="entry name" value="Protein kinase-like (PK-like)"/>
    <property type="match status" value="1"/>
</dbReference>
<protein>
    <submittedName>
        <fullName evidence="1">TIGR02569 family protein</fullName>
    </submittedName>
</protein>
<dbReference type="AlphaFoldDB" id="A0A8J3NVQ9"/>
<accession>A0A8J3NVQ9</accession>
<dbReference type="InterPro" id="IPR011009">
    <property type="entry name" value="Kinase-like_dom_sf"/>
</dbReference>
<proteinExistence type="predicted"/>
<evidence type="ECO:0000313" key="2">
    <source>
        <dbReference type="Proteomes" id="UP000619293"/>
    </source>
</evidence>